<keyword evidence="1" id="KW-1133">Transmembrane helix</keyword>
<organism evidence="2 3">
    <name type="scientific">Tannerella sp. oral taxon BU063 isolate Cell 2</name>
    <dbReference type="NCBI Taxonomy" id="1411148"/>
    <lineage>
        <taxon>Bacteria</taxon>
        <taxon>Pseudomonadati</taxon>
        <taxon>Bacteroidota</taxon>
        <taxon>Bacteroidia</taxon>
        <taxon>Bacteroidales</taxon>
        <taxon>Tannerellaceae</taxon>
        <taxon>Tannerella</taxon>
    </lineage>
</organism>
<dbReference type="AlphaFoldDB" id="W2C7V2"/>
<dbReference type="PATRIC" id="fig|1411148.3.peg.498"/>
<dbReference type="InterPro" id="IPR038770">
    <property type="entry name" value="Na+/solute_symporter_sf"/>
</dbReference>
<protein>
    <submittedName>
        <fullName evidence="2">Transporter</fullName>
    </submittedName>
</protein>
<reference evidence="2 3" key="1">
    <citation type="submission" date="2013-11" db="EMBL/GenBank/DDBJ databases">
        <title>Single cell genomics of uncultured Tannerella BU063 (oral taxon 286).</title>
        <authorList>
            <person name="Beall C.J."/>
            <person name="Campbell A.G."/>
            <person name="Griffen A.L."/>
            <person name="Podar M."/>
            <person name="Leys E.J."/>
        </authorList>
    </citation>
    <scope>NUCLEOTIDE SEQUENCE [LARGE SCALE GENOMIC DNA]</scope>
    <source>
        <strain evidence="2">Cell 2</strain>
    </source>
</reference>
<feature type="transmembrane region" description="Helical" evidence="1">
    <location>
        <begin position="30"/>
        <end position="46"/>
    </location>
</feature>
<feature type="transmembrane region" description="Helical" evidence="1">
    <location>
        <begin position="81"/>
        <end position="103"/>
    </location>
</feature>
<keyword evidence="1" id="KW-0812">Transmembrane</keyword>
<dbReference type="Gene3D" id="1.20.1530.20">
    <property type="match status" value="1"/>
</dbReference>
<keyword evidence="1" id="KW-0472">Membrane</keyword>
<gene>
    <name evidence="2" type="ORF">N425_03750</name>
</gene>
<accession>W2C7V2</accession>
<comment type="caution">
    <text evidence="2">The sequence shown here is derived from an EMBL/GenBank/DDBJ whole genome shotgun (WGS) entry which is preliminary data.</text>
</comment>
<evidence type="ECO:0000256" key="1">
    <source>
        <dbReference type="SAM" id="Phobius"/>
    </source>
</evidence>
<feature type="transmembrane region" description="Helical" evidence="1">
    <location>
        <begin position="188"/>
        <end position="207"/>
    </location>
</feature>
<feature type="transmembrane region" description="Helical" evidence="1">
    <location>
        <begin position="58"/>
        <end position="75"/>
    </location>
</feature>
<feature type="transmembrane region" description="Helical" evidence="1">
    <location>
        <begin position="115"/>
        <end position="138"/>
    </location>
</feature>
<evidence type="ECO:0000313" key="3">
    <source>
        <dbReference type="Proteomes" id="UP000018837"/>
    </source>
</evidence>
<name>W2C7V2_9BACT</name>
<proteinExistence type="predicted"/>
<evidence type="ECO:0000313" key="2">
    <source>
        <dbReference type="EMBL" id="ETK02556.1"/>
    </source>
</evidence>
<feature type="transmembrane region" description="Helical" evidence="1">
    <location>
        <begin position="144"/>
        <end position="167"/>
    </location>
</feature>
<feature type="transmembrane region" description="Helical" evidence="1">
    <location>
        <begin position="219"/>
        <end position="238"/>
    </location>
</feature>
<sequence length="299" mass="33420">MLKFFKDWMLPIAMLAGALTYPWVSRLAFLTPYLIFAMLLFTFSKIEPGDIRLRREHVWLLLVQLVGSGGLYLLLRPVDRVIASGALLCLLTPTAASAPVVTGMLGGDVGFLTSYVILCNVTVAPVAPVYFSLIGIYGSENLPFIQALLYVCKRVFTLLLLPLLTAFAIRRFAPGLRRVMLRAPRMSFYLWAFSLFIVTSVTVRFLIEHGGENPRTVVGLLLVSLVLCVAQFLIGRCIGRRYGDPISSGQGLGQKNTILAIWMAQTYLHPLTAVAPSGYILWQNIINSYQLWRYGKRKR</sequence>
<dbReference type="Proteomes" id="UP000018837">
    <property type="component" value="Unassembled WGS sequence"/>
</dbReference>
<dbReference type="EMBL" id="AYUF01000338">
    <property type="protein sequence ID" value="ETK02556.1"/>
    <property type="molecule type" value="Genomic_DNA"/>
</dbReference>